<evidence type="ECO:0000313" key="1">
    <source>
        <dbReference type="EnsemblMetazoa" id="XP_030838490"/>
    </source>
</evidence>
<dbReference type="InParanoid" id="A0A7M7NM09"/>
<reference evidence="2" key="1">
    <citation type="submission" date="2015-02" db="EMBL/GenBank/DDBJ databases">
        <title>Genome sequencing for Strongylocentrotus purpuratus.</title>
        <authorList>
            <person name="Murali S."/>
            <person name="Liu Y."/>
            <person name="Vee V."/>
            <person name="English A."/>
            <person name="Wang M."/>
            <person name="Skinner E."/>
            <person name="Han Y."/>
            <person name="Muzny D.M."/>
            <person name="Worley K.C."/>
            <person name="Gibbs R.A."/>
        </authorList>
    </citation>
    <scope>NUCLEOTIDE SEQUENCE</scope>
</reference>
<protein>
    <submittedName>
        <fullName evidence="1">Uncharacterized protein</fullName>
    </submittedName>
</protein>
<sequence length="161" mass="17953">MVGFPTRHLQLWALSSSNFHGVQFTCEVFQPLFMLPSQKSALRICIAHPCNRYPADMCRRQGSSLEPFYQVAIVIKFPLESKEDDLKLLCLSDSEKVQETVPVRCLLNGECNTSNFELPSSCAEGGAKSICLRIEQGTSTLVEQQIPISIEVEPDYGVSHT</sequence>
<reference evidence="1" key="2">
    <citation type="submission" date="2021-01" db="UniProtKB">
        <authorList>
            <consortium name="EnsemblMetazoa"/>
        </authorList>
    </citation>
    <scope>IDENTIFICATION</scope>
</reference>
<organism evidence="1 2">
    <name type="scientific">Strongylocentrotus purpuratus</name>
    <name type="common">Purple sea urchin</name>
    <dbReference type="NCBI Taxonomy" id="7668"/>
    <lineage>
        <taxon>Eukaryota</taxon>
        <taxon>Metazoa</taxon>
        <taxon>Echinodermata</taxon>
        <taxon>Eleutherozoa</taxon>
        <taxon>Echinozoa</taxon>
        <taxon>Echinoidea</taxon>
        <taxon>Euechinoidea</taxon>
        <taxon>Echinacea</taxon>
        <taxon>Camarodonta</taxon>
        <taxon>Echinidea</taxon>
        <taxon>Strongylocentrotidae</taxon>
        <taxon>Strongylocentrotus</taxon>
    </lineage>
</organism>
<dbReference type="KEGG" id="spu:752165"/>
<name>A0A7M7NM09_STRPU</name>
<dbReference type="GeneID" id="752165"/>
<dbReference type="EnsemblMetazoa" id="XM_030982630">
    <property type="protein sequence ID" value="XP_030838490"/>
    <property type="gene ID" value="LOC752165"/>
</dbReference>
<dbReference type="RefSeq" id="XP_030838490.1">
    <property type="nucleotide sequence ID" value="XM_030982630.1"/>
</dbReference>
<proteinExistence type="predicted"/>
<evidence type="ECO:0000313" key="2">
    <source>
        <dbReference type="Proteomes" id="UP000007110"/>
    </source>
</evidence>
<dbReference type="Proteomes" id="UP000007110">
    <property type="component" value="Unassembled WGS sequence"/>
</dbReference>
<dbReference type="AlphaFoldDB" id="A0A7M7NM09"/>
<keyword evidence="2" id="KW-1185">Reference proteome</keyword>
<accession>A0A7M7NM09</accession>